<protein>
    <submittedName>
        <fullName evidence="3">PsbP-like</fullName>
    </submittedName>
</protein>
<dbReference type="InterPro" id="IPR006311">
    <property type="entry name" value="TAT_signal"/>
</dbReference>
<dbReference type="OrthoDB" id="1916780at2759"/>
<name>A0A0U9HL69_KLENI</name>
<dbReference type="Pfam" id="PF01789">
    <property type="entry name" value="PsbP"/>
    <property type="match status" value="1"/>
</dbReference>
<dbReference type="GO" id="GO:0009535">
    <property type="term" value="C:chloroplast thylakoid membrane"/>
    <property type="evidence" value="ECO:0000318"/>
    <property type="project" value="GO_Central"/>
</dbReference>
<dbReference type="InterPro" id="IPR002683">
    <property type="entry name" value="PsbP_C"/>
</dbReference>
<dbReference type="GO" id="GO:0019898">
    <property type="term" value="C:extrinsic component of membrane"/>
    <property type="evidence" value="ECO:0007669"/>
    <property type="project" value="InterPro"/>
</dbReference>
<evidence type="ECO:0000313" key="4">
    <source>
        <dbReference type="Proteomes" id="UP000054558"/>
    </source>
</evidence>
<sequence>MHSLTRREALGAAAAVLGLSQLAGPVGAAEEFNTFYGKAASASSYGGYGGNAGTNTEAEYVYDVPAGWKERVISKVEKGTNGTDSEWYNPANKKEKIYTTYLGGFRKLGPKENIINDLALSDVKIQDALGSADNFDQRERKDDAGQLYYDYEIDNPGSGHTLITVTVARNKLYAVFVMAPNAAWNKDEKMLRRMWSSFRTI</sequence>
<dbReference type="STRING" id="105231.A0A0U9HL69"/>
<dbReference type="PROSITE" id="PS51318">
    <property type="entry name" value="TAT"/>
    <property type="match status" value="1"/>
</dbReference>
<dbReference type="Gene3D" id="3.40.1000.10">
    <property type="entry name" value="Mog1/PsbP, alpha/beta/alpha sandwich"/>
    <property type="match status" value="1"/>
</dbReference>
<reference evidence="3 4" key="1">
    <citation type="journal article" date="2014" name="Nat. Commun.">
        <title>Klebsormidium flaccidum genome reveals primary factors for plant terrestrial adaptation.</title>
        <authorList>
            <person name="Hori K."/>
            <person name="Maruyama F."/>
            <person name="Fujisawa T."/>
            <person name="Togashi T."/>
            <person name="Yamamoto N."/>
            <person name="Seo M."/>
            <person name="Sato S."/>
            <person name="Yamada T."/>
            <person name="Mori H."/>
            <person name="Tajima N."/>
            <person name="Moriyama T."/>
            <person name="Ikeuchi M."/>
            <person name="Watanabe M."/>
            <person name="Wada H."/>
            <person name="Kobayashi K."/>
            <person name="Saito M."/>
            <person name="Masuda T."/>
            <person name="Sasaki-Sekimoto Y."/>
            <person name="Mashiguchi K."/>
            <person name="Awai K."/>
            <person name="Shimojima M."/>
            <person name="Masuda S."/>
            <person name="Iwai M."/>
            <person name="Nobusawa T."/>
            <person name="Narise T."/>
            <person name="Kondo S."/>
            <person name="Saito H."/>
            <person name="Sato R."/>
            <person name="Murakawa M."/>
            <person name="Ihara Y."/>
            <person name="Oshima-Yamada Y."/>
            <person name="Ohtaka K."/>
            <person name="Satoh M."/>
            <person name="Sonobe K."/>
            <person name="Ishii M."/>
            <person name="Ohtani R."/>
            <person name="Kanamori-Sato M."/>
            <person name="Honoki R."/>
            <person name="Miyazaki D."/>
            <person name="Mochizuki H."/>
            <person name="Umetsu J."/>
            <person name="Higashi K."/>
            <person name="Shibata D."/>
            <person name="Kamiya Y."/>
            <person name="Sato N."/>
            <person name="Nakamura Y."/>
            <person name="Tabata S."/>
            <person name="Ida S."/>
            <person name="Kurokawa K."/>
            <person name="Ohta H."/>
        </authorList>
    </citation>
    <scope>NUCLEOTIDE SEQUENCE [LARGE SCALE GENOMIC DNA]</scope>
    <source>
        <strain evidence="3 4">NIES-2285</strain>
    </source>
</reference>
<keyword evidence="1" id="KW-0732">Signal</keyword>
<evidence type="ECO:0000259" key="2">
    <source>
        <dbReference type="Pfam" id="PF01789"/>
    </source>
</evidence>
<dbReference type="Proteomes" id="UP000054558">
    <property type="component" value="Unassembled WGS sequence"/>
</dbReference>
<keyword evidence="4" id="KW-1185">Reference proteome</keyword>
<evidence type="ECO:0000256" key="1">
    <source>
        <dbReference type="SAM" id="SignalP"/>
    </source>
</evidence>
<proteinExistence type="predicted"/>
<organism evidence="3 4">
    <name type="scientific">Klebsormidium nitens</name>
    <name type="common">Green alga</name>
    <name type="synonym">Ulothrix nitens</name>
    <dbReference type="NCBI Taxonomy" id="105231"/>
    <lineage>
        <taxon>Eukaryota</taxon>
        <taxon>Viridiplantae</taxon>
        <taxon>Streptophyta</taxon>
        <taxon>Klebsormidiophyceae</taxon>
        <taxon>Klebsormidiales</taxon>
        <taxon>Klebsormidiaceae</taxon>
        <taxon>Klebsormidium</taxon>
    </lineage>
</organism>
<dbReference type="AlphaFoldDB" id="A0A0U9HL69"/>
<dbReference type="SUPFAM" id="SSF55724">
    <property type="entry name" value="Mog1p/PsbP-like"/>
    <property type="match status" value="1"/>
</dbReference>
<evidence type="ECO:0000313" key="3">
    <source>
        <dbReference type="EMBL" id="GAQ80600.1"/>
    </source>
</evidence>
<feature type="chain" id="PRO_5006864998" evidence="1">
    <location>
        <begin position="29"/>
        <end position="201"/>
    </location>
</feature>
<dbReference type="EMBL" id="DF237006">
    <property type="protein sequence ID" value="GAQ80600.1"/>
    <property type="molecule type" value="Genomic_DNA"/>
</dbReference>
<dbReference type="GO" id="GO:0005509">
    <property type="term" value="F:calcium ion binding"/>
    <property type="evidence" value="ECO:0007669"/>
    <property type="project" value="InterPro"/>
</dbReference>
<dbReference type="GO" id="GO:0009654">
    <property type="term" value="C:photosystem II oxygen evolving complex"/>
    <property type="evidence" value="ECO:0007669"/>
    <property type="project" value="InterPro"/>
</dbReference>
<dbReference type="OMA" id="PTPEWNK"/>
<dbReference type="PANTHER" id="PTHR31407:SF20">
    <property type="entry name" value="THYLAKOID LUMENAL 19 KDA PROTEIN, CHLOROPLASTIC"/>
    <property type="match status" value="1"/>
</dbReference>
<dbReference type="InterPro" id="IPR016123">
    <property type="entry name" value="Mog1/PsbP_a/b/a-sand"/>
</dbReference>
<dbReference type="PANTHER" id="PTHR31407">
    <property type="match status" value="1"/>
</dbReference>
<gene>
    <name evidence="3" type="ORF">KFL_000570460</name>
</gene>
<feature type="signal peptide" evidence="1">
    <location>
        <begin position="1"/>
        <end position="28"/>
    </location>
</feature>
<accession>A0A0U9HL69</accession>
<feature type="domain" description="PsbP C-terminal" evidence="2">
    <location>
        <begin position="55"/>
        <end position="199"/>
    </location>
</feature>
<dbReference type="GO" id="GO:0048564">
    <property type="term" value="P:photosystem I assembly"/>
    <property type="evidence" value="ECO:0000318"/>
    <property type="project" value="GO_Central"/>
</dbReference>